<feature type="region of interest" description="Disordered" evidence="1">
    <location>
        <begin position="119"/>
        <end position="154"/>
    </location>
</feature>
<dbReference type="SUPFAM" id="SSF109640">
    <property type="entry name" value="KRAB domain (Kruppel-associated box)"/>
    <property type="match status" value="1"/>
</dbReference>
<keyword evidence="4" id="KW-1185">Reference proteome</keyword>
<name>A0A7J7EZU6_DICBM</name>
<dbReference type="PANTHER" id="PTHR23232:SF156">
    <property type="entry name" value="KRAB DOMAIN-CONTAINING PROTEIN"/>
    <property type="match status" value="1"/>
</dbReference>
<dbReference type="Proteomes" id="UP000551758">
    <property type="component" value="Unassembled WGS sequence"/>
</dbReference>
<gene>
    <name evidence="3" type="ORF">HPG69_009207</name>
</gene>
<accession>A0A7J7EZU6</accession>
<dbReference type="InterPro" id="IPR050169">
    <property type="entry name" value="Krueppel_C2H2_ZnF"/>
</dbReference>
<dbReference type="Pfam" id="PF01352">
    <property type="entry name" value="KRAB"/>
    <property type="match status" value="1"/>
</dbReference>
<dbReference type="GO" id="GO:0006355">
    <property type="term" value="P:regulation of DNA-templated transcription"/>
    <property type="evidence" value="ECO:0007669"/>
    <property type="project" value="InterPro"/>
</dbReference>
<organism evidence="3 4">
    <name type="scientific">Diceros bicornis minor</name>
    <name type="common">South-central black rhinoceros</name>
    <dbReference type="NCBI Taxonomy" id="77932"/>
    <lineage>
        <taxon>Eukaryota</taxon>
        <taxon>Metazoa</taxon>
        <taxon>Chordata</taxon>
        <taxon>Craniata</taxon>
        <taxon>Vertebrata</taxon>
        <taxon>Euteleostomi</taxon>
        <taxon>Mammalia</taxon>
        <taxon>Eutheria</taxon>
        <taxon>Laurasiatheria</taxon>
        <taxon>Perissodactyla</taxon>
        <taxon>Rhinocerotidae</taxon>
        <taxon>Diceros</taxon>
    </lineage>
</organism>
<feature type="domain" description="KRAB" evidence="2">
    <location>
        <begin position="197"/>
        <end position="243"/>
    </location>
</feature>
<comment type="caution">
    <text evidence="3">The sequence shown here is derived from an EMBL/GenBank/DDBJ whole genome shotgun (WGS) entry which is preliminary data.</text>
</comment>
<evidence type="ECO:0000256" key="1">
    <source>
        <dbReference type="SAM" id="MobiDB-lite"/>
    </source>
</evidence>
<evidence type="ECO:0000313" key="4">
    <source>
        <dbReference type="Proteomes" id="UP000551758"/>
    </source>
</evidence>
<dbReference type="SMART" id="SM00349">
    <property type="entry name" value="KRAB"/>
    <property type="match status" value="1"/>
</dbReference>
<dbReference type="PROSITE" id="PS50805">
    <property type="entry name" value="KRAB"/>
    <property type="match status" value="1"/>
</dbReference>
<proteinExistence type="predicted"/>
<dbReference type="EMBL" id="JACDTQ010001714">
    <property type="protein sequence ID" value="KAF5921309.1"/>
    <property type="molecule type" value="Genomic_DNA"/>
</dbReference>
<dbReference type="CDD" id="cd07765">
    <property type="entry name" value="KRAB_A-box"/>
    <property type="match status" value="1"/>
</dbReference>
<dbReference type="PANTHER" id="PTHR23232">
    <property type="entry name" value="KRAB DOMAIN C2H2 ZINC FINGER"/>
    <property type="match status" value="1"/>
</dbReference>
<dbReference type="InterPro" id="IPR001909">
    <property type="entry name" value="KRAB"/>
</dbReference>
<dbReference type="Gene3D" id="6.10.140.140">
    <property type="match status" value="1"/>
</dbReference>
<feature type="compositionally biased region" description="Polar residues" evidence="1">
    <location>
        <begin position="133"/>
        <end position="144"/>
    </location>
</feature>
<dbReference type="AlphaFoldDB" id="A0A7J7EZU6"/>
<protein>
    <recommendedName>
        <fullName evidence="2">KRAB domain-containing protein</fullName>
    </recommendedName>
</protein>
<evidence type="ECO:0000313" key="3">
    <source>
        <dbReference type="EMBL" id="KAF5921309.1"/>
    </source>
</evidence>
<reference evidence="3 4" key="1">
    <citation type="journal article" date="2020" name="Mol. Biol. Evol.">
        <title>Interspecific Gene Flow and the Evolution of Specialization in Black and White Rhinoceros.</title>
        <authorList>
            <person name="Moodley Y."/>
            <person name="Westbury M.V."/>
            <person name="Russo I.M."/>
            <person name="Gopalakrishnan S."/>
            <person name="Rakotoarivelo A."/>
            <person name="Olsen R.A."/>
            <person name="Prost S."/>
            <person name="Tunstall T."/>
            <person name="Ryder O.A."/>
            <person name="Dalen L."/>
            <person name="Bruford M.W."/>
        </authorList>
    </citation>
    <scope>NUCLEOTIDE SEQUENCE [LARGE SCALE GENOMIC DNA]</scope>
    <source>
        <strain evidence="3">SBR-YM</strain>
        <tissue evidence="3">Skin</tissue>
    </source>
</reference>
<dbReference type="InterPro" id="IPR036051">
    <property type="entry name" value="KRAB_dom_sf"/>
</dbReference>
<sequence>MGSQNHSVNLQEKGFQFSEDGSLCQGASTQGSQIENVVDGLQGDGPINLENQELPSWKAVRPVSIQESWMKAFVNEPWNVLERCKKLNMEDAIYKCDWDDYGFSWVSCYHDDHRLPEREKPFPNSAAPGPRCSSPQEADVSTWSPCGCRDSDQRDNQTERMREAFVGESCVGFGSSAFSGAYPFPEEDSMIKFQEGVTFKDVAVVFTEEELALLDKAQINLYRDVMLENFRNLISVGEDGDPL</sequence>
<evidence type="ECO:0000259" key="2">
    <source>
        <dbReference type="PROSITE" id="PS50805"/>
    </source>
</evidence>